<dbReference type="Gene3D" id="2.40.128.140">
    <property type="entry name" value="Outer membrane protein"/>
    <property type="match status" value="1"/>
</dbReference>
<evidence type="ECO:0008006" key="4">
    <source>
        <dbReference type="Google" id="ProtNLM"/>
    </source>
</evidence>
<dbReference type="InterPro" id="IPR018707">
    <property type="entry name" value="LpxR"/>
</dbReference>
<proteinExistence type="predicted"/>
<reference evidence="2 3" key="1">
    <citation type="submission" date="2017-05" db="EMBL/GenBank/DDBJ databases">
        <authorList>
            <person name="Varghese N."/>
            <person name="Submissions S."/>
        </authorList>
    </citation>
    <scope>NUCLEOTIDE SEQUENCE [LARGE SCALE GENOMIC DNA]</scope>
    <source>
        <strain evidence="2 3">DSM 21342</strain>
    </source>
</reference>
<dbReference type="InterPro" id="IPR037107">
    <property type="entry name" value="Put_OMP_sf"/>
</dbReference>
<name>A0A521DA42_9SPHI</name>
<feature type="signal peptide" evidence="1">
    <location>
        <begin position="1"/>
        <end position="25"/>
    </location>
</feature>
<dbReference type="Proteomes" id="UP000315971">
    <property type="component" value="Unassembled WGS sequence"/>
</dbReference>
<evidence type="ECO:0000313" key="2">
    <source>
        <dbReference type="EMBL" id="SMO68523.1"/>
    </source>
</evidence>
<feature type="chain" id="PRO_5021986340" description="Lipid A deacylase LpxR family protein" evidence="1">
    <location>
        <begin position="26"/>
        <end position="323"/>
    </location>
</feature>
<protein>
    <recommendedName>
        <fullName evidence="4">Lipid A deacylase LpxR family protein</fullName>
    </recommendedName>
</protein>
<keyword evidence="1" id="KW-0732">Signal</keyword>
<evidence type="ECO:0000313" key="3">
    <source>
        <dbReference type="Proteomes" id="UP000315971"/>
    </source>
</evidence>
<dbReference type="Pfam" id="PF09982">
    <property type="entry name" value="LpxR"/>
    <property type="match status" value="1"/>
</dbReference>
<dbReference type="OrthoDB" id="622552at2"/>
<organism evidence="2 3">
    <name type="scientific">Solitalea koreensis</name>
    <dbReference type="NCBI Taxonomy" id="543615"/>
    <lineage>
        <taxon>Bacteria</taxon>
        <taxon>Pseudomonadati</taxon>
        <taxon>Bacteroidota</taxon>
        <taxon>Sphingobacteriia</taxon>
        <taxon>Sphingobacteriales</taxon>
        <taxon>Sphingobacteriaceae</taxon>
        <taxon>Solitalea</taxon>
    </lineage>
</organism>
<evidence type="ECO:0000256" key="1">
    <source>
        <dbReference type="SAM" id="SignalP"/>
    </source>
</evidence>
<dbReference type="AlphaFoldDB" id="A0A521DA42"/>
<dbReference type="EMBL" id="FXSZ01000006">
    <property type="protein sequence ID" value="SMO68523.1"/>
    <property type="molecule type" value="Genomic_DNA"/>
</dbReference>
<dbReference type="RefSeq" id="WP_142604070.1">
    <property type="nucleotide sequence ID" value="NZ_FXSZ01000006.1"/>
</dbReference>
<accession>A0A521DA42</accession>
<keyword evidence="3" id="KW-1185">Reference proteome</keyword>
<gene>
    <name evidence="2" type="ORF">SAMN06265350_106109</name>
</gene>
<sequence>MIGKRKLLTLIITAFACLCNRTSFSQTISLRNQISTKVDNDVFTLSRVDRYYTNGLFAAYQTALKHNSVKIEKTLFSAEIGQEIFTAYSVRNKDPQKIDRPFAGYLFVKAATSFLYKREQKLSIAINLGVIGPTSGAESFQKNYHALFGFAKPNGWQYQISNMPVINASGSYSFPLLKSPSEKRSFDLTADTYANLGTAFNGAGAGLMIRLGAIEKLFQSESYNARISNKVTSDFARKFELFFYTKPMINYVLYNASIEGSLFNTSKGLEIRENIVPWVYSQEFGITYAHHKLGINLHYNYNTHESEKAKHHLYGSIGINYRF</sequence>
<dbReference type="PROSITE" id="PS51257">
    <property type="entry name" value="PROKAR_LIPOPROTEIN"/>
    <property type="match status" value="1"/>
</dbReference>